<sequence>MNTEEQTKRVVQQFRHYPYLISKPDLGRWHRHLGLLSLREESWQRAGPLVKRVALGKMEQLQKGRLIQSTMQHICINLQTGLANCGIGKWGLHPLLLAI</sequence>
<dbReference type="EMBL" id="KV454005">
    <property type="protein sequence ID" value="ODQ45307.1"/>
    <property type="molecule type" value="Genomic_DNA"/>
</dbReference>
<dbReference type="OrthoDB" id="2155101at2759"/>
<dbReference type="Proteomes" id="UP000094455">
    <property type="component" value="Unassembled WGS sequence"/>
</dbReference>
<gene>
    <name evidence="1" type="ORF">PICMEDRAFT_169626</name>
</gene>
<organism evidence="1 2">
    <name type="scientific">Pichia membranifaciens NRRL Y-2026</name>
    <dbReference type="NCBI Taxonomy" id="763406"/>
    <lineage>
        <taxon>Eukaryota</taxon>
        <taxon>Fungi</taxon>
        <taxon>Dikarya</taxon>
        <taxon>Ascomycota</taxon>
        <taxon>Saccharomycotina</taxon>
        <taxon>Pichiomycetes</taxon>
        <taxon>Pichiales</taxon>
        <taxon>Pichiaceae</taxon>
        <taxon>Pichia</taxon>
    </lineage>
</organism>
<proteinExistence type="predicted"/>
<protein>
    <submittedName>
        <fullName evidence="1">Uncharacterized protein</fullName>
    </submittedName>
</protein>
<reference evidence="1 2" key="1">
    <citation type="journal article" date="2016" name="Proc. Natl. Acad. Sci. U.S.A.">
        <title>Comparative genomics of biotechnologically important yeasts.</title>
        <authorList>
            <person name="Riley R."/>
            <person name="Haridas S."/>
            <person name="Wolfe K.H."/>
            <person name="Lopes M.R."/>
            <person name="Hittinger C.T."/>
            <person name="Goeker M."/>
            <person name="Salamov A.A."/>
            <person name="Wisecaver J.H."/>
            <person name="Long T.M."/>
            <person name="Calvey C.H."/>
            <person name="Aerts A.L."/>
            <person name="Barry K.W."/>
            <person name="Choi C."/>
            <person name="Clum A."/>
            <person name="Coughlan A.Y."/>
            <person name="Deshpande S."/>
            <person name="Douglass A.P."/>
            <person name="Hanson S.J."/>
            <person name="Klenk H.-P."/>
            <person name="LaButti K.M."/>
            <person name="Lapidus A."/>
            <person name="Lindquist E.A."/>
            <person name="Lipzen A.M."/>
            <person name="Meier-Kolthoff J.P."/>
            <person name="Ohm R.A."/>
            <person name="Otillar R.P."/>
            <person name="Pangilinan J.L."/>
            <person name="Peng Y."/>
            <person name="Rokas A."/>
            <person name="Rosa C.A."/>
            <person name="Scheuner C."/>
            <person name="Sibirny A.A."/>
            <person name="Slot J.C."/>
            <person name="Stielow J.B."/>
            <person name="Sun H."/>
            <person name="Kurtzman C.P."/>
            <person name="Blackwell M."/>
            <person name="Grigoriev I.V."/>
            <person name="Jeffries T.W."/>
        </authorList>
    </citation>
    <scope>NUCLEOTIDE SEQUENCE [LARGE SCALE GENOMIC DNA]</scope>
    <source>
        <strain evidence="1 2">NRRL Y-2026</strain>
    </source>
</reference>
<dbReference type="GeneID" id="30178098"/>
<dbReference type="RefSeq" id="XP_019016420.1">
    <property type="nucleotide sequence ID" value="XM_019161411.1"/>
</dbReference>
<evidence type="ECO:0000313" key="2">
    <source>
        <dbReference type="Proteomes" id="UP000094455"/>
    </source>
</evidence>
<dbReference type="AlphaFoldDB" id="A0A1E3NGP6"/>
<keyword evidence="2" id="KW-1185">Reference proteome</keyword>
<name>A0A1E3NGP6_9ASCO</name>
<evidence type="ECO:0000313" key="1">
    <source>
        <dbReference type="EMBL" id="ODQ45307.1"/>
    </source>
</evidence>
<accession>A0A1E3NGP6</accession>